<keyword evidence="2" id="KW-1185">Reference proteome</keyword>
<name>Q4GY53_TRYB2</name>
<proteinExistence type="predicted"/>
<dbReference type="InParanoid" id="Q4GY53"/>
<reference evidence="2" key="2">
    <citation type="journal article" date="2005" name="Science">
        <title>The genome of the African trypanosome Trypanosoma brucei.</title>
        <authorList>
            <person name="Berriman M."/>
            <person name="Ghedin E."/>
            <person name="Hertz-Fowler C."/>
            <person name="Blandin G."/>
            <person name="Renauld H."/>
            <person name="Bartholomeu D.C."/>
            <person name="Lennard N.J."/>
            <person name="Caler E."/>
            <person name="Hamlin N.E."/>
            <person name="Haas B."/>
            <person name="Bohme U."/>
            <person name="Hannick L."/>
            <person name="Aslett M.A."/>
            <person name="Shallom J."/>
            <person name="Marcello L."/>
            <person name="Hou L."/>
            <person name="Wickstead B."/>
            <person name="Alsmark U.C."/>
            <person name="Arrowsmith C."/>
            <person name="Atkin R.J."/>
            <person name="Barron A.J."/>
            <person name="Bringaud F."/>
            <person name="Brooks K."/>
            <person name="Carrington M."/>
            <person name="Cherevach I."/>
            <person name="Chillingworth T.J."/>
            <person name="Churcher C."/>
            <person name="Clark L.N."/>
            <person name="Corton C.H."/>
            <person name="Cronin A."/>
            <person name="Davies R.M."/>
            <person name="Doggett J."/>
            <person name="Djikeng A."/>
            <person name="Feldblyum T."/>
            <person name="Field M.C."/>
            <person name="Fraser A."/>
            <person name="Goodhead I."/>
            <person name="Hance Z."/>
            <person name="Harper D."/>
            <person name="Harris B.R."/>
            <person name="Hauser H."/>
            <person name="Hostetler J."/>
            <person name="Ivens A."/>
            <person name="Jagels K."/>
            <person name="Johnson D."/>
            <person name="Johnson J."/>
            <person name="Jones K."/>
            <person name="Kerhornou A.X."/>
            <person name="Koo H."/>
            <person name="Larke N."/>
            <person name="Landfear S."/>
            <person name="Larkin C."/>
            <person name="Leech V."/>
            <person name="Line A."/>
            <person name="Lord A."/>
            <person name="Macleod A."/>
            <person name="Mooney P.J."/>
            <person name="Moule S."/>
            <person name="Martin D.M."/>
            <person name="Morgan G.W."/>
            <person name="Mungall K."/>
            <person name="Norbertczak H."/>
            <person name="Ormond D."/>
            <person name="Pai G."/>
            <person name="Peacock C.S."/>
            <person name="Peterson J."/>
            <person name="Quail M.A."/>
            <person name="Rabbinowitsch E."/>
            <person name="Rajandream M.A."/>
            <person name="Reitter C."/>
            <person name="Salzberg S.L."/>
            <person name="Sanders M."/>
            <person name="Schobel S."/>
            <person name="Sharp S."/>
            <person name="Simmonds M."/>
            <person name="Simpson A.J."/>
            <person name="Tallon L."/>
            <person name="Turner C.M."/>
            <person name="Tait A."/>
            <person name="Tivey A.R."/>
            <person name="Van Aken S."/>
            <person name="Walker D."/>
            <person name="Wanless D."/>
            <person name="Wang S."/>
            <person name="White B."/>
            <person name="White O."/>
            <person name="Whitehead S."/>
            <person name="Woodward J."/>
            <person name="Wortman J."/>
            <person name="Adams M.D."/>
            <person name="Embley T.M."/>
            <person name="Gull K."/>
            <person name="Ullu E."/>
            <person name="Barry J.D."/>
            <person name="Fairlamb A.H."/>
            <person name="Opperdoes F."/>
            <person name="Barrell B.G."/>
            <person name="Donelson J.E."/>
            <person name="Hall N."/>
            <person name="Fraser C.M."/>
            <person name="Melville S.E."/>
            <person name="El-Sayed N.M."/>
        </authorList>
    </citation>
    <scope>NUCLEOTIDE SEQUENCE [LARGE SCALE GENOMIC DNA]</scope>
    <source>
        <strain evidence="2">927/4 GUTat10.1</strain>
    </source>
</reference>
<organism evidence="1 2">
    <name type="scientific">Trypanosoma brucei brucei (strain 927/4 GUTat10.1)</name>
    <dbReference type="NCBI Taxonomy" id="185431"/>
    <lineage>
        <taxon>Eukaryota</taxon>
        <taxon>Discoba</taxon>
        <taxon>Euglenozoa</taxon>
        <taxon>Kinetoplastea</taxon>
        <taxon>Metakinetoplastina</taxon>
        <taxon>Trypanosomatida</taxon>
        <taxon>Trypanosomatidae</taxon>
        <taxon>Trypanosoma</taxon>
    </lineage>
</organism>
<reference evidence="1 2" key="1">
    <citation type="journal article" date="2003" name="Nucleic Acids Res.">
        <title>The DNA sequence of chromosome I of an African trypanosome: gene content, chromosome organisation, recombination and polymorphism.</title>
        <authorList>
            <person name="Hall N."/>
            <person name="Berriman M."/>
            <person name="Lennard N.J."/>
            <person name="Harris B.R."/>
            <person name="Hertz-Fowler C."/>
            <person name="Bart-Delabesse E.N."/>
            <person name="Gerrare C.S."/>
            <person name="Atkin R.J."/>
            <person name="Barron A.J."/>
            <person name="Bowman S."/>
            <person name="Bray-Allen S.P."/>
            <person name="Bringaud F."/>
            <person name="Clark L.N."/>
            <person name="Corton C.H."/>
            <person name="Cronin A."/>
            <person name="Davies R."/>
            <person name="Doggett J."/>
            <person name="Fraser A."/>
            <person name="Gruter E."/>
            <person name="Hall S."/>
            <person name="Harper A.D."/>
            <person name="Kay M.P."/>
            <person name="Leech V."/>
            <person name="Mayes R."/>
            <person name="Price C."/>
            <person name="Quail M.A."/>
            <person name="Rabbinowitch E."/>
            <person name="Reitter C."/>
            <person name="Rutherford K."/>
            <person name="Sasse J."/>
            <person name="Sharp S."/>
            <person name="Shownkeen R."/>
            <person name="Macleod A."/>
            <person name="Taylor S."/>
            <person name="Tweedie A."/>
            <person name="Turner C.M.R."/>
            <person name="Tait A."/>
            <person name="Gull K."/>
            <person name="Barrell B."/>
            <person name="Melville S.E."/>
        </authorList>
    </citation>
    <scope>NUCLEOTIDE SEQUENCE [LARGE SCALE GENOMIC DNA]</scope>
    <source>
        <strain evidence="1 2">927/4 GUTat10.1</strain>
    </source>
</reference>
<dbReference type="RefSeq" id="XP_001219218.1">
    <property type="nucleotide sequence ID" value="XM_001219217.1"/>
</dbReference>
<gene>
    <name evidence="1" type="ORF">TB927.1.5290</name>
</gene>
<evidence type="ECO:0000313" key="1">
    <source>
        <dbReference type="EMBL" id="CAJ16736.1"/>
    </source>
</evidence>
<protein>
    <submittedName>
        <fullName evidence="1">Uncharacterized protein</fullName>
    </submittedName>
</protein>
<dbReference type="GeneID" id="4357598"/>
<sequence>MGIIIQEEVTKGKTMEKQNALLDQNRVSTLSVKAVEEEVKRRKENTKCNNTKSGGVRQIKKYTREIVRRIYTDIDRCYCENGGDNSSSSL</sequence>
<evidence type="ECO:0000313" key="2">
    <source>
        <dbReference type="Proteomes" id="UP000008524"/>
    </source>
</evidence>
<dbReference type="KEGG" id="tbr:TB927.1.5290"/>
<dbReference type="AlphaFoldDB" id="Q4GY53"/>
<accession>Q4GY53</accession>
<dbReference type="EMBL" id="AL929603">
    <property type="protein sequence ID" value="CAJ16736.1"/>
    <property type="molecule type" value="Genomic_DNA"/>
</dbReference>
<dbReference type="Proteomes" id="UP000008524">
    <property type="component" value="Chromosome 1"/>
</dbReference>
<dbReference type="PaxDb" id="5691-CAJ16736"/>